<feature type="compositionally biased region" description="Low complexity" evidence="1">
    <location>
        <begin position="1"/>
        <end position="29"/>
    </location>
</feature>
<dbReference type="Proteomes" id="UP000245768">
    <property type="component" value="Unassembled WGS sequence"/>
</dbReference>
<dbReference type="OrthoDB" id="2138242at2759"/>
<organism evidence="2 3">
    <name type="scientific">Acaromyces ingoldii</name>
    <dbReference type="NCBI Taxonomy" id="215250"/>
    <lineage>
        <taxon>Eukaryota</taxon>
        <taxon>Fungi</taxon>
        <taxon>Dikarya</taxon>
        <taxon>Basidiomycota</taxon>
        <taxon>Ustilaginomycotina</taxon>
        <taxon>Exobasidiomycetes</taxon>
        <taxon>Exobasidiales</taxon>
        <taxon>Cryptobasidiaceae</taxon>
        <taxon>Acaromyces</taxon>
    </lineage>
</organism>
<feature type="compositionally biased region" description="Basic and acidic residues" evidence="1">
    <location>
        <begin position="61"/>
        <end position="70"/>
    </location>
</feature>
<protein>
    <submittedName>
        <fullName evidence="2">Uncharacterized protein</fullName>
    </submittedName>
</protein>
<accession>A0A316YGK8</accession>
<sequence length="346" mass="36557">MATAQTAVSSGTTPGSGPQGTASGPSAAPGDRKLYEDARDSPRSRSGMADAGSQGSGSIKRRLEERDEGIRYGSPSHHSPQPRASSARIPPHEDVRASPGSRLGRNGGHPAYSSPYDEDAKRRRVEERYQPPPPGTGAVGDYEYGGEEHEDMRYMRAPRPSNGRYSPAEGPPPLPHPSSSEQRRPSLMDGEYDAGVPLARRRGDAAQAKASRLHIDTGSAAAGDAPPSRQSSTYQPSPGRATTVAKSAPPQKMTFSDRGGDAPPFDPRGEPPPPRYHPAPAHGGYSRQPGPPPGHFVDERGGYISPPLRGPPPPGAHSQGHPPPPPPQAALLAYRRTIRCPLVLLG</sequence>
<evidence type="ECO:0000313" key="3">
    <source>
        <dbReference type="Proteomes" id="UP000245768"/>
    </source>
</evidence>
<dbReference type="EMBL" id="KZ819638">
    <property type="protein sequence ID" value="PWN88261.1"/>
    <property type="molecule type" value="Genomic_DNA"/>
</dbReference>
<feature type="region of interest" description="Disordered" evidence="1">
    <location>
        <begin position="1"/>
        <end position="329"/>
    </location>
</feature>
<dbReference type="AlphaFoldDB" id="A0A316YGK8"/>
<name>A0A316YGK8_9BASI</name>
<feature type="compositionally biased region" description="Basic and acidic residues" evidence="1">
    <location>
        <begin position="118"/>
        <end position="129"/>
    </location>
</feature>
<proteinExistence type="predicted"/>
<evidence type="ECO:0000256" key="1">
    <source>
        <dbReference type="SAM" id="MobiDB-lite"/>
    </source>
</evidence>
<dbReference type="InParanoid" id="A0A316YGK8"/>
<dbReference type="GeneID" id="37040057"/>
<feature type="compositionally biased region" description="Basic and acidic residues" evidence="1">
    <location>
        <begin position="30"/>
        <end position="43"/>
    </location>
</feature>
<dbReference type="RefSeq" id="XP_025375459.1">
    <property type="nucleotide sequence ID" value="XM_025518141.1"/>
</dbReference>
<keyword evidence="3" id="KW-1185">Reference proteome</keyword>
<feature type="compositionally biased region" description="Pro residues" evidence="1">
    <location>
        <begin position="264"/>
        <end position="277"/>
    </location>
</feature>
<evidence type="ECO:0000313" key="2">
    <source>
        <dbReference type="EMBL" id="PWN88261.1"/>
    </source>
</evidence>
<feature type="compositionally biased region" description="Pro residues" evidence="1">
    <location>
        <begin position="308"/>
        <end position="328"/>
    </location>
</feature>
<reference evidence="2 3" key="1">
    <citation type="journal article" date="2018" name="Mol. Biol. Evol.">
        <title>Broad Genomic Sampling Reveals a Smut Pathogenic Ancestry of the Fungal Clade Ustilaginomycotina.</title>
        <authorList>
            <person name="Kijpornyongpan T."/>
            <person name="Mondo S.J."/>
            <person name="Barry K."/>
            <person name="Sandor L."/>
            <person name="Lee J."/>
            <person name="Lipzen A."/>
            <person name="Pangilinan J."/>
            <person name="LaButti K."/>
            <person name="Hainaut M."/>
            <person name="Henrissat B."/>
            <person name="Grigoriev I.V."/>
            <person name="Spatafora J.W."/>
            <person name="Aime M.C."/>
        </authorList>
    </citation>
    <scope>NUCLEOTIDE SEQUENCE [LARGE SCALE GENOMIC DNA]</scope>
    <source>
        <strain evidence="2 3">MCA 4198</strain>
    </source>
</reference>
<gene>
    <name evidence="2" type="ORF">FA10DRAFT_158549</name>
</gene>